<accession>A0A7F8QD05</accession>
<dbReference type="InterPro" id="IPR009057">
    <property type="entry name" value="Homeodomain-like_sf"/>
</dbReference>
<dbReference type="KEGG" id="lww:115939049"/>
<dbReference type="Proteomes" id="UP000245341">
    <property type="component" value="Unplaced"/>
</dbReference>
<keyword evidence="2" id="KW-1185">Reference proteome</keyword>
<dbReference type="InterPro" id="IPR001356">
    <property type="entry name" value="HD"/>
</dbReference>
<evidence type="ECO:0000313" key="2">
    <source>
        <dbReference type="Proteomes" id="UP000245341"/>
    </source>
</evidence>
<organism evidence="2 3">
    <name type="scientific">Leptonychotes weddellii</name>
    <name type="common">Weddell seal</name>
    <name type="synonym">Otaria weddellii</name>
    <dbReference type="NCBI Taxonomy" id="9713"/>
    <lineage>
        <taxon>Eukaryota</taxon>
        <taxon>Metazoa</taxon>
        <taxon>Chordata</taxon>
        <taxon>Craniata</taxon>
        <taxon>Vertebrata</taxon>
        <taxon>Euteleostomi</taxon>
        <taxon>Mammalia</taxon>
        <taxon>Eutheria</taxon>
        <taxon>Laurasiatheria</taxon>
        <taxon>Carnivora</taxon>
        <taxon>Caniformia</taxon>
        <taxon>Pinnipedia</taxon>
        <taxon>Phocidae</taxon>
        <taxon>Monachinae</taxon>
        <taxon>Lobodontini</taxon>
        <taxon>Leptonychotes</taxon>
    </lineage>
</organism>
<feature type="compositionally biased region" description="Low complexity" evidence="1">
    <location>
        <begin position="55"/>
        <end position="81"/>
    </location>
</feature>
<feature type="compositionally biased region" description="Gly residues" evidence="1">
    <location>
        <begin position="94"/>
        <end position="103"/>
    </location>
</feature>
<reference evidence="3" key="1">
    <citation type="submission" date="2025-08" db="UniProtKB">
        <authorList>
            <consortium name="RefSeq"/>
        </authorList>
    </citation>
    <scope>IDENTIFICATION</scope>
    <source>
        <tissue evidence="3">Liver</tissue>
    </source>
</reference>
<dbReference type="SUPFAM" id="SSF46689">
    <property type="entry name" value="Homeodomain-like"/>
    <property type="match status" value="1"/>
</dbReference>
<name>A0A7F8QD05_LEPWE</name>
<protein>
    <submittedName>
        <fullName evidence="3">Rhox homeobox family member 2-like</fullName>
    </submittedName>
</protein>
<sequence>MDPEGSDGACPEDSTRDMEPPGPGQDDDTGFLRLEVDEDREEPQETQPVAMSLTADTGDTGDGAAAEAGAEAAPEQDPAAAEVEEEADGEAVGDGDGVGNGDGVGEEADGHGAAECPPPGPGQPGPEGPEGQPQQGGPPPQARRFMFSRLQLRELESLFQRNQYPNVFMR</sequence>
<gene>
    <name evidence="3" type="primary">LOC115939049</name>
</gene>
<feature type="compositionally biased region" description="Acidic residues" evidence="1">
    <location>
        <begin position="82"/>
        <end position="93"/>
    </location>
</feature>
<dbReference type="Gene3D" id="1.10.10.60">
    <property type="entry name" value="Homeodomain-like"/>
    <property type="match status" value="1"/>
</dbReference>
<dbReference type="GeneID" id="115939049"/>
<dbReference type="GO" id="GO:0003677">
    <property type="term" value="F:DNA binding"/>
    <property type="evidence" value="ECO:0007669"/>
    <property type="project" value="InterPro"/>
</dbReference>
<proteinExistence type="predicted"/>
<feature type="region of interest" description="Disordered" evidence="1">
    <location>
        <begin position="1"/>
        <end position="144"/>
    </location>
</feature>
<dbReference type="CDD" id="cd00086">
    <property type="entry name" value="homeodomain"/>
    <property type="match status" value="1"/>
</dbReference>
<evidence type="ECO:0000313" key="3">
    <source>
        <dbReference type="RefSeq" id="XP_030879130.1"/>
    </source>
</evidence>
<evidence type="ECO:0000256" key="1">
    <source>
        <dbReference type="SAM" id="MobiDB-lite"/>
    </source>
</evidence>
<feature type="compositionally biased region" description="Pro residues" evidence="1">
    <location>
        <begin position="116"/>
        <end position="127"/>
    </location>
</feature>
<dbReference type="RefSeq" id="XP_030879130.1">
    <property type="nucleotide sequence ID" value="XM_031023270.1"/>
</dbReference>
<dbReference type="AlphaFoldDB" id="A0A7F8QD05"/>